<evidence type="ECO:0000313" key="3">
    <source>
        <dbReference type="Proteomes" id="UP000823775"/>
    </source>
</evidence>
<evidence type="ECO:0000313" key="2">
    <source>
        <dbReference type="EMBL" id="MCD9638241.1"/>
    </source>
</evidence>
<sequence>MPTMRDVYPFKQQTLMPYFSPFYWEAGAVASSLGGALDVEATFVFFLGLSLGLGAGAVASSLMSILSLPLGTRGISKVNVFFHSLPLV</sequence>
<keyword evidence="1" id="KW-0812">Transmembrane</keyword>
<keyword evidence="1" id="KW-0472">Membrane</keyword>
<feature type="transmembrane region" description="Helical" evidence="1">
    <location>
        <begin position="43"/>
        <end position="68"/>
    </location>
</feature>
<comment type="caution">
    <text evidence="2">The sequence shown here is derived from an EMBL/GenBank/DDBJ whole genome shotgun (WGS) entry which is preliminary data.</text>
</comment>
<reference evidence="2 3" key="1">
    <citation type="journal article" date="2021" name="BMC Genomics">
        <title>Datura genome reveals duplications of psychoactive alkaloid biosynthetic genes and high mutation rate following tissue culture.</title>
        <authorList>
            <person name="Rajewski A."/>
            <person name="Carter-House D."/>
            <person name="Stajich J."/>
            <person name="Litt A."/>
        </authorList>
    </citation>
    <scope>NUCLEOTIDE SEQUENCE [LARGE SCALE GENOMIC DNA]</scope>
    <source>
        <strain evidence="2">AR-01</strain>
    </source>
</reference>
<dbReference type="Proteomes" id="UP000823775">
    <property type="component" value="Unassembled WGS sequence"/>
</dbReference>
<keyword evidence="3" id="KW-1185">Reference proteome</keyword>
<evidence type="ECO:0000256" key="1">
    <source>
        <dbReference type="SAM" id="Phobius"/>
    </source>
</evidence>
<name>A0ABS8UVL1_DATST</name>
<dbReference type="EMBL" id="JACEIK010002656">
    <property type="protein sequence ID" value="MCD9638241.1"/>
    <property type="molecule type" value="Genomic_DNA"/>
</dbReference>
<proteinExistence type="predicted"/>
<gene>
    <name evidence="2" type="ORF">HAX54_022090</name>
</gene>
<keyword evidence="1" id="KW-1133">Transmembrane helix</keyword>
<accession>A0ABS8UVL1</accession>
<protein>
    <submittedName>
        <fullName evidence="2">Uncharacterized protein</fullName>
    </submittedName>
</protein>
<organism evidence="2 3">
    <name type="scientific">Datura stramonium</name>
    <name type="common">Jimsonweed</name>
    <name type="synonym">Common thornapple</name>
    <dbReference type="NCBI Taxonomy" id="4076"/>
    <lineage>
        <taxon>Eukaryota</taxon>
        <taxon>Viridiplantae</taxon>
        <taxon>Streptophyta</taxon>
        <taxon>Embryophyta</taxon>
        <taxon>Tracheophyta</taxon>
        <taxon>Spermatophyta</taxon>
        <taxon>Magnoliopsida</taxon>
        <taxon>eudicotyledons</taxon>
        <taxon>Gunneridae</taxon>
        <taxon>Pentapetalae</taxon>
        <taxon>asterids</taxon>
        <taxon>lamiids</taxon>
        <taxon>Solanales</taxon>
        <taxon>Solanaceae</taxon>
        <taxon>Solanoideae</taxon>
        <taxon>Datureae</taxon>
        <taxon>Datura</taxon>
    </lineage>
</organism>